<evidence type="ECO:0000259" key="4">
    <source>
        <dbReference type="Pfam" id="PF06725"/>
    </source>
</evidence>
<dbReference type="Gene3D" id="6.10.250.3150">
    <property type="match status" value="1"/>
</dbReference>
<dbReference type="GO" id="GO:0004553">
    <property type="term" value="F:hydrolase activity, hydrolyzing O-glycosyl compounds"/>
    <property type="evidence" value="ECO:0007669"/>
    <property type="project" value="InterPro"/>
</dbReference>
<feature type="region of interest" description="Disordered" evidence="3">
    <location>
        <begin position="236"/>
        <end position="275"/>
    </location>
</feature>
<reference evidence="5 6" key="1">
    <citation type="journal article" date="2015" name="Genome Announc.">
        <title>Expanding the biotechnology potential of lactobacilli through comparative genomics of 213 strains and associated genera.</title>
        <authorList>
            <person name="Sun Z."/>
            <person name="Harris H.M."/>
            <person name="McCann A."/>
            <person name="Guo C."/>
            <person name="Argimon S."/>
            <person name="Zhang W."/>
            <person name="Yang X."/>
            <person name="Jeffery I.B."/>
            <person name="Cooney J.C."/>
            <person name="Kagawa T.F."/>
            <person name="Liu W."/>
            <person name="Song Y."/>
            <person name="Salvetti E."/>
            <person name="Wrobel A."/>
            <person name="Rasinkangas P."/>
            <person name="Parkhill J."/>
            <person name="Rea M.C."/>
            <person name="O'Sullivan O."/>
            <person name="Ritari J."/>
            <person name="Douillard F.P."/>
            <person name="Paul Ross R."/>
            <person name="Yang R."/>
            <person name="Briner A.E."/>
            <person name="Felis G.E."/>
            <person name="de Vos W.M."/>
            <person name="Barrangou R."/>
            <person name="Klaenhammer T.R."/>
            <person name="Caufield P.W."/>
            <person name="Cui Y."/>
            <person name="Zhang H."/>
            <person name="O'Toole P.W."/>
        </authorList>
    </citation>
    <scope>NUCLEOTIDE SEQUENCE [LARGE SCALE GENOMIC DNA]</scope>
    <source>
        <strain evidence="5 6">DSM 18630</strain>
    </source>
</reference>
<comment type="caution">
    <text evidence="5">The sequence shown here is derived from an EMBL/GenBank/DDBJ whole genome shotgun (WGS) entry which is preliminary data.</text>
</comment>
<dbReference type="CDD" id="cd22786">
    <property type="entry name" value="DPBB_YuiC-like"/>
    <property type="match status" value="1"/>
</dbReference>
<dbReference type="AlphaFoldDB" id="A0A0R1VUX0"/>
<dbReference type="GO" id="GO:0019867">
    <property type="term" value="C:outer membrane"/>
    <property type="evidence" value="ECO:0007669"/>
    <property type="project" value="InterPro"/>
</dbReference>
<dbReference type="SUPFAM" id="SSF50685">
    <property type="entry name" value="Barwin-like endoglucanases"/>
    <property type="match status" value="1"/>
</dbReference>
<feature type="coiled-coil region" evidence="2">
    <location>
        <begin position="33"/>
        <end position="113"/>
    </location>
</feature>
<evidence type="ECO:0000313" key="6">
    <source>
        <dbReference type="Proteomes" id="UP000051451"/>
    </source>
</evidence>
<keyword evidence="1" id="KW-0732">Signal</keyword>
<dbReference type="STRING" id="1423750.FC89_GL000682"/>
<dbReference type="Pfam" id="PF06725">
    <property type="entry name" value="3D"/>
    <property type="match status" value="1"/>
</dbReference>
<organism evidence="5 6">
    <name type="scientific">Liquorilactobacillus ghanensis DSM 18630</name>
    <dbReference type="NCBI Taxonomy" id="1423750"/>
    <lineage>
        <taxon>Bacteria</taxon>
        <taxon>Bacillati</taxon>
        <taxon>Bacillota</taxon>
        <taxon>Bacilli</taxon>
        <taxon>Lactobacillales</taxon>
        <taxon>Lactobacillaceae</taxon>
        <taxon>Liquorilactobacillus</taxon>
    </lineage>
</organism>
<keyword evidence="2" id="KW-0175">Coiled coil</keyword>
<keyword evidence="6" id="KW-1185">Reference proteome</keyword>
<dbReference type="InterPro" id="IPR010611">
    <property type="entry name" value="3D_dom"/>
</dbReference>
<gene>
    <name evidence="5" type="ORF">FC89_GL000682</name>
</gene>
<feature type="domain" description="3D" evidence="4">
    <location>
        <begin position="309"/>
        <end position="370"/>
    </location>
</feature>
<dbReference type="GO" id="GO:0009254">
    <property type="term" value="P:peptidoglycan turnover"/>
    <property type="evidence" value="ECO:0007669"/>
    <property type="project" value="InterPro"/>
</dbReference>
<dbReference type="InterPro" id="IPR036908">
    <property type="entry name" value="RlpA-like_sf"/>
</dbReference>
<dbReference type="PANTHER" id="PTHR39160:SF4">
    <property type="entry name" value="RESUSCITATION-PROMOTING FACTOR RPFB"/>
    <property type="match status" value="1"/>
</dbReference>
<protein>
    <recommendedName>
        <fullName evidence="4">3D domain-containing protein</fullName>
    </recommendedName>
</protein>
<dbReference type="InterPro" id="IPR051933">
    <property type="entry name" value="Resuscitation_pf_RpfB"/>
</dbReference>
<dbReference type="PANTHER" id="PTHR39160">
    <property type="entry name" value="CELL WALL-BINDING PROTEIN YOCH"/>
    <property type="match status" value="1"/>
</dbReference>
<evidence type="ECO:0000313" key="5">
    <source>
        <dbReference type="EMBL" id="KRM06534.1"/>
    </source>
</evidence>
<name>A0A0R1VUX0_9LACO</name>
<dbReference type="EMBL" id="AZGB01000015">
    <property type="protein sequence ID" value="KRM06534.1"/>
    <property type="molecule type" value="Genomic_DNA"/>
</dbReference>
<sequence>MKKLSVNRLMLLVMLTVFCLILFQPKIAKASKVTALQQQQASLQQELKQNNNELAQKVATVNQTYQQLKSVQQQQAQTNKRLKQAQKELSAAKKQKQQRINQEKLRIRNLQQTEGTQAGLQLLQQSKNFSQWFGNLVALGRLQAAYNQSMTAVSQSIKVLHNSQKKLTLTQASLKQQSTQIAAKKTELNNSVRELQSLVNNNQQKIKLLANQVSWAKETEKKQQAAAQLASETAAKNSTAAASSTSKVGSSTSSVSTTASSTSSTANSGSSSDVAASRTLTMQATGYSTAEAGASGYSALGINLKQHPSCVAVDPSVIPLGSVIWVSGYGVSIAGDTGGAIKGNIIDLHFASVGQATAWGRRTVTVKILN</sequence>
<dbReference type="PATRIC" id="fig|1423750.3.peg.702"/>
<accession>A0A0R1VUX0</accession>
<feature type="compositionally biased region" description="Low complexity" evidence="3">
    <location>
        <begin position="236"/>
        <end position="272"/>
    </location>
</feature>
<dbReference type="Proteomes" id="UP000051451">
    <property type="component" value="Unassembled WGS sequence"/>
</dbReference>
<evidence type="ECO:0000256" key="3">
    <source>
        <dbReference type="SAM" id="MobiDB-lite"/>
    </source>
</evidence>
<evidence type="ECO:0000256" key="1">
    <source>
        <dbReference type="ARBA" id="ARBA00022729"/>
    </source>
</evidence>
<proteinExistence type="predicted"/>
<feature type="coiled-coil region" evidence="2">
    <location>
        <begin position="181"/>
        <end position="212"/>
    </location>
</feature>
<evidence type="ECO:0000256" key="2">
    <source>
        <dbReference type="SAM" id="Coils"/>
    </source>
</evidence>